<feature type="region of interest" description="Disordered" evidence="1">
    <location>
        <begin position="169"/>
        <end position="198"/>
    </location>
</feature>
<feature type="region of interest" description="Disordered" evidence="1">
    <location>
        <begin position="1"/>
        <end position="25"/>
    </location>
</feature>
<proteinExistence type="predicted"/>
<name>A0AAD7AN86_9AGAR</name>
<feature type="region of interest" description="Disordered" evidence="1">
    <location>
        <begin position="603"/>
        <end position="628"/>
    </location>
</feature>
<dbReference type="AlphaFoldDB" id="A0AAD7AN86"/>
<feature type="region of interest" description="Disordered" evidence="1">
    <location>
        <begin position="654"/>
        <end position="695"/>
    </location>
</feature>
<feature type="region of interest" description="Disordered" evidence="1">
    <location>
        <begin position="91"/>
        <end position="153"/>
    </location>
</feature>
<feature type="compositionally biased region" description="Polar residues" evidence="1">
    <location>
        <begin position="246"/>
        <end position="268"/>
    </location>
</feature>
<feature type="compositionally biased region" description="Pro residues" evidence="1">
    <location>
        <begin position="128"/>
        <end position="146"/>
    </location>
</feature>
<reference evidence="2" key="1">
    <citation type="submission" date="2023-03" db="EMBL/GenBank/DDBJ databases">
        <title>Massive genome expansion in bonnet fungi (Mycena s.s.) driven by repeated elements and novel gene families across ecological guilds.</title>
        <authorList>
            <consortium name="Lawrence Berkeley National Laboratory"/>
            <person name="Harder C.B."/>
            <person name="Miyauchi S."/>
            <person name="Viragh M."/>
            <person name="Kuo A."/>
            <person name="Thoen E."/>
            <person name="Andreopoulos B."/>
            <person name="Lu D."/>
            <person name="Skrede I."/>
            <person name="Drula E."/>
            <person name="Henrissat B."/>
            <person name="Morin E."/>
            <person name="Kohler A."/>
            <person name="Barry K."/>
            <person name="LaButti K."/>
            <person name="Morin E."/>
            <person name="Salamov A."/>
            <person name="Lipzen A."/>
            <person name="Mereny Z."/>
            <person name="Hegedus B."/>
            <person name="Baldrian P."/>
            <person name="Stursova M."/>
            <person name="Weitz H."/>
            <person name="Taylor A."/>
            <person name="Grigoriev I.V."/>
            <person name="Nagy L.G."/>
            <person name="Martin F."/>
            <person name="Kauserud H."/>
        </authorList>
    </citation>
    <scope>NUCLEOTIDE SEQUENCE</scope>
    <source>
        <strain evidence="2">CBHHK002</strain>
    </source>
</reference>
<gene>
    <name evidence="2" type="ORF">DFH08DRAFT_838054</name>
</gene>
<evidence type="ECO:0000313" key="3">
    <source>
        <dbReference type="Proteomes" id="UP001218218"/>
    </source>
</evidence>
<organism evidence="2 3">
    <name type="scientific">Mycena albidolilacea</name>
    <dbReference type="NCBI Taxonomy" id="1033008"/>
    <lineage>
        <taxon>Eukaryota</taxon>
        <taxon>Fungi</taxon>
        <taxon>Dikarya</taxon>
        <taxon>Basidiomycota</taxon>
        <taxon>Agaricomycotina</taxon>
        <taxon>Agaricomycetes</taxon>
        <taxon>Agaricomycetidae</taxon>
        <taxon>Agaricales</taxon>
        <taxon>Marasmiineae</taxon>
        <taxon>Mycenaceae</taxon>
        <taxon>Mycena</taxon>
    </lineage>
</organism>
<dbReference type="Proteomes" id="UP001218218">
    <property type="component" value="Unassembled WGS sequence"/>
</dbReference>
<accession>A0AAD7AN86</accession>
<sequence length="753" mass="79936">MDDAESLFGSPPPSPTGGRSPSPALALPNVSANIINFSSSSAQNVGTIALPGSHNFSELPVNPLALSLSYPTPHNGDALRPPAQTRDAFMTQVSSRSPLPTPAVAPSVLAQKKSAKKQRAKSQSIAPRPTPPPIHLPDPSHPPPPNLLRNQPGLLGTAGVVARVRPSHLGAAPNQGMTSSNPIFVEDEPQPSRFKQPFPSNVDVASLPPPSNQDIVSMLISQRDIFPLLESILKFIATTPPRAASETPSQSRSTSTAGSRSNTPSSESGAAKKRRKLRHVPAGADLWDVPFPFNDGEGPTAYRNEWEKDRGKALIAELIALIKDAATKAALKNHLEKRPTPTDAQLASLSKYYRVETLFYNNSSTPKPSEAVFADASNTNCSSFASYFDPSAPSLASSPAIPTFSNPPPNSTPFDQLITSLLVSSNQQLSLSSGSLDRSFDSSTPDAGLFKSWMDILHTFPMPAEGFTPDFKTEDLHIDPRQTFLNMPDSIQPSAPSPALLAFDFPLGFTQVFPEASTANANQDFYPGAFDDLMMDPTLLDLPAFSPFPNPIDTSNYTDSGTPSLAGSPIPSVSSYSFGPMTPTETGWNGDAGIGIFSPAEEERIPTPGAEPQPPVAGTSDPKGKKRDFGEMTRWTDAEKEALSFLEVLSKSKLGSGSKGKGKAKAKPGEDREDGVGDGDGGGSGKDTPIEDEFSKLPTVPIVGALVKAEVLSRAKQKREEMAAQIVKTRIALWEATIEGGVLAGLVKQYSTG</sequence>
<keyword evidence="3" id="KW-1185">Reference proteome</keyword>
<comment type="caution">
    <text evidence="2">The sequence shown here is derived from an EMBL/GenBank/DDBJ whole genome shotgun (WGS) entry which is preliminary data.</text>
</comment>
<dbReference type="EMBL" id="JARIHO010000003">
    <property type="protein sequence ID" value="KAJ7364002.1"/>
    <property type="molecule type" value="Genomic_DNA"/>
</dbReference>
<evidence type="ECO:0000313" key="2">
    <source>
        <dbReference type="EMBL" id="KAJ7364002.1"/>
    </source>
</evidence>
<protein>
    <submittedName>
        <fullName evidence="2">Uncharacterized protein</fullName>
    </submittedName>
</protein>
<evidence type="ECO:0000256" key="1">
    <source>
        <dbReference type="SAM" id="MobiDB-lite"/>
    </source>
</evidence>
<feature type="region of interest" description="Disordered" evidence="1">
    <location>
        <begin position="240"/>
        <end position="277"/>
    </location>
</feature>